<evidence type="ECO:0000256" key="5">
    <source>
        <dbReference type="ARBA" id="ARBA00023008"/>
    </source>
</evidence>
<organism evidence="9 10">
    <name type="scientific">Carex littledalei</name>
    <dbReference type="NCBI Taxonomy" id="544730"/>
    <lineage>
        <taxon>Eukaryota</taxon>
        <taxon>Viridiplantae</taxon>
        <taxon>Streptophyta</taxon>
        <taxon>Embryophyta</taxon>
        <taxon>Tracheophyta</taxon>
        <taxon>Spermatophyta</taxon>
        <taxon>Magnoliopsida</taxon>
        <taxon>Liliopsida</taxon>
        <taxon>Poales</taxon>
        <taxon>Cyperaceae</taxon>
        <taxon>Cyperoideae</taxon>
        <taxon>Cariceae</taxon>
        <taxon>Carex</taxon>
        <taxon>Carex subgen. Euthyceras</taxon>
    </lineage>
</organism>
<dbReference type="GO" id="GO:0005375">
    <property type="term" value="F:copper ion transmembrane transporter activity"/>
    <property type="evidence" value="ECO:0007669"/>
    <property type="project" value="UniProtKB-UniRule"/>
</dbReference>
<evidence type="ECO:0000313" key="9">
    <source>
        <dbReference type="EMBL" id="KAF3341934.1"/>
    </source>
</evidence>
<dbReference type="GO" id="GO:0005886">
    <property type="term" value="C:plasma membrane"/>
    <property type="evidence" value="ECO:0007669"/>
    <property type="project" value="TreeGrafter"/>
</dbReference>
<keyword evidence="10" id="KW-1185">Reference proteome</keyword>
<reference evidence="9" key="1">
    <citation type="submission" date="2020-01" db="EMBL/GenBank/DDBJ databases">
        <title>Genome sequence of Kobresia littledalei, the first chromosome-level genome in the family Cyperaceae.</title>
        <authorList>
            <person name="Qu G."/>
        </authorList>
    </citation>
    <scope>NUCLEOTIDE SEQUENCE</scope>
    <source>
        <strain evidence="9">C.B.Clarke</strain>
        <tissue evidence="9">Leaf</tissue>
    </source>
</reference>
<keyword evidence="7" id="KW-0813">Transport</keyword>
<keyword evidence="7" id="KW-0406">Ion transport</keyword>
<evidence type="ECO:0000256" key="7">
    <source>
        <dbReference type="RuleBase" id="RU367022"/>
    </source>
</evidence>
<dbReference type="EMBL" id="SWLB01000001">
    <property type="protein sequence ID" value="KAF3341934.1"/>
    <property type="molecule type" value="Genomic_DNA"/>
</dbReference>
<comment type="similarity">
    <text evidence="1 7">Belongs to the copper transporter (Ctr) (TC 1.A.56) family. SLC31A subfamily.</text>
</comment>
<feature type="region of interest" description="Disordered" evidence="8">
    <location>
        <begin position="1"/>
        <end position="21"/>
    </location>
</feature>
<sequence>MSHDHDHMSPPPPMDSMNMSPPMAPVKKQYTSMTFFWSSKAEVLFTDWPGNRGGMYALALIVVFILAAGTEMISCHRVDRCTNGRSLAQTAVHTVRVGLMYVLMLAVMSFNGGIFIAACVGHAVGFLIFRSAILSKQRDEPSCPNGSKYRDLPPMSC</sequence>
<evidence type="ECO:0000256" key="4">
    <source>
        <dbReference type="ARBA" id="ARBA00022989"/>
    </source>
</evidence>
<feature type="transmembrane region" description="Helical" evidence="7">
    <location>
        <begin position="54"/>
        <end position="75"/>
    </location>
</feature>
<comment type="subcellular location">
    <subcellularLocation>
        <location evidence="7">Membrane</location>
        <topology evidence="7">Multi-pass membrane protein</topology>
    </subcellularLocation>
</comment>
<proteinExistence type="inferred from homology"/>
<evidence type="ECO:0000256" key="6">
    <source>
        <dbReference type="ARBA" id="ARBA00023136"/>
    </source>
</evidence>
<dbReference type="Proteomes" id="UP000623129">
    <property type="component" value="Unassembled WGS sequence"/>
</dbReference>
<accession>A0A833RIQ2</accession>
<dbReference type="OrthoDB" id="73901at2759"/>
<protein>
    <recommendedName>
        <fullName evidence="7">Copper transport protein</fullName>
    </recommendedName>
</protein>
<feature type="transmembrane region" description="Helical" evidence="7">
    <location>
        <begin position="87"/>
        <end position="108"/>
    </location>
</feature>
<gene>
    <name evidence="9" type="ORF">FCM35_KLT00572</name>
</gene>
<dbReference type="Pfam" id="PF04145">
    <property type="entry name" value="Ctr"/>
    <property type="match status" value="2"/>
</dbReference>
<dbReference type="PANTHER" id="PTHR12483">
    <property type="entry name" value="SOLUTE CARRIER FAMILY 31 COPPER TRANSPORTERS"/>
    <property type="match status" value="1"/>
</dbReference>
<keyword evidence="5 7" id="KW-0186">Copper</keyword>
<evidence type="ECO:0000256" key="3">
    <source>
        <dbReference type="ARBA" id="ARBA00022796"/>
    </source>
</evidence>
<evidence type="ECO:0000256" key="1">
    <source>
        <dbReference type="ARBA" id="ARBA00006921"/>
    </source>
</evidence>
<evidence type="ECO:0000313" key="10">
    <source>
        <dbReference type="Proteomes" id="UP000623129"/>
    </source>
</evidence>
<keyword evidence="4 7" id="KW-1133">Transmembrane helix</keyword>
<name>A0A833RIQ2_9POAL</name>
<dbReference type="PANTHER" id="PTHR12483:SF117">
    <property type="entry name" value="COPPER TRANSPORTER 3"/>
    <property type="match status" value="1"/>
</dbReference>
<dbReference type="AlphaFoldDB" id="A0A833RIQ2"/>
<comment type="caution">
    <text evidence="9">The sequence shown here is derived from an EMBL/GenBank/DDBJ whole genome shotgun (WGS) entry which is preliminary data.</text>
</comment>
<evidence type="ECO:0000256" key="2">
    <source>
        <dbReference type="ARBA" id="ARBA00022692"/>
    </source>
</evidence>
<keyword evidence="6 7" id="KW-0472">Membrane</keyword>
<keyword evidence="3 7" id="KW-0187">Copper transport</keyword>
<feature type="region of interest" description="Disordered" evidence="8">
    <location>
        <begin position="138"/>
        <end position="157"/>
    </location>
</feature>
<dbReference type="InterPro" id="IPR007274">
    <property type="entry name" value="Cop_transporter"/>
</dbReference>
<keyword evidence="2 7" id="KW-0812">Transmembrane</keyword>
<evidence type="ECO:0000256" key="8">
    <source>
        <dbReference type="SAM" id="MobiDB-lite"/>
    </source>
</evidence>